<dbReference type="GO" id="GO:0004674">
    <property type="term" value="F:protein serine/threonine kinase activity"/>
    <property type="evidence" value="ECO:0007669"/>
    <property type="project" value="UniProtKB-KW"/>
</dbReference>
<dbReference type="InterPro" id="IPR008271">
    <property type="entry name" value="Ser/Thr_kinase_AS"/>
</dbReference>
<name>A0A4Q2M183_9MICO</name>
<dbReference type="PANTHER" id="PTHR43289:SF34">
    <property type="entry name" value="SERINE_THREONINE-PROTEIN KINASE YBDM-RELATED"/>
    <property type="match status" value="1"/>
</dbReference>
<evidence type="ECO:0000313" key="7">
    <source>
        <dbReference type="EMBL" id="NYD68310.1"/>
    </source>
</evidence>
<protein>
    <submittedName>
        <fullName evidence="8">Serine/threonine protein kinase</fullName>
    </submittedName>
</protein>
<evidence type="ECO:0000256" key="5">
    <source>
        <dbReference type="SAM" id="MobiDB-lite"/>
    </source>
</evidence>
<dbReference type="PROSITE" id="PS00108">
    <property type="entry name" value="PROTEIN_KINASE_ST"/>
    <property type="match status" value="1"/>
</dbReference>
<keyword evidence="3 8" id="KW-0418">Kinase</keyword>
<dbReference type="Pfam" id="PF00069">
    <property type="entry name" value="Pkinase"/>
    <property type="match status" value="1"/>
</dbReference>
<gene>
    <name evidence="7" type="ORF">BJ972_002829</name>
    <name evidence="8" type="ORF">ESP50_14170</name>
</gene>
<dbReference type="PROSITE" id="PS50011">
    <property type="entry name" value="PROTEIN_KINASE_DOM"/>
    <property type="match status" value="1"/>
</dbReference>
<keyword evidence="1" id="KW-0808">Transferase</keyword>
<sequence length="331" mass="35599">MARVFSARDTKLDRPVAVKIYRAPTTDEIEAVRQEREIAVLASMSHPHVIAVLDAGWVERGSTRYRFVVMELARGTNLADRIEVRRGKTPRVRESLVVAAHIASALAFVHERGVVHRDIKPENIVVSDSTAPSRPLIAKLIDFGVAQSAGEKSVTQTSRIMGTAAYIAPEQVSGTGAVAASDVYALGLVLLETLTGVREFRGTLLESALARLSRDPEVPTTLPADVREIIIAMTARDAADRPSAREIAPRLRAAAAAIRGRHVALGASAEVTADASARASEGGVELAPSRELGAGSDPDSTKPEKADAIVRTSSSWSERLQPWRRTLRQVV</sequence>
<dbReference type="GO" id="GO:0005524">
    <property type="term" value="F:ATP binding"/>
    <property type="evidence" value="ECO:0007669"/>
    <property type="project" value="UniProtKB-KW"/>
</dbReference>
<dbReference type="Gene3D" id="1.10.510.10">
    <property type="entry name" value="Transferase(Phosphotransferase) domain 1"/>
    <property type="match status" value="1"/>
</dbReference>
<dbReference type="InterPro" id="IPR000719">
    <property type="entry name" value="Prot_kinase_dom"/>
</dbReference>
<evidence type="ECO:0000259" key="6">
    <source>
        <dbReference type="PROSITE" id="PS50011"/>
    </source>
</evidence>
<dbReference type="PANTHER" id="PTHR43289">
    <property type="entry name" value="MITOGEN-ACTIVATED PROTEIN KINASE KINASE KINASE 20-RELATED"/>
    <property type="match status" value="1"/>
</dbReference>
<keyword evidence="2" id="KW-0547">Nucleotide-binding</keyword>
<dbReference type="EMBL" id="SDPM01000008">
    <property type="protein sequence ID" value="RXZ85634.1"/>
    <property type="molecule type" value="Genomic_DNA"/>
</dbReference>
<dbReference type="Gene3D" id="3.30.200.20">
    <property type="entry name" value="Phosphorylase Kinase, domain 1"/>
    <property type="match status" value="1"/>
</dbReference>
<evidence type="ECO:0000256" key="3">
    <source>
        <dbReference type="ARBA" id="ARBA00022777"/>
    </source>
</evidence>
<feature type="domain" description="Protein kinase" evidence="6">
    <location>
        <begin position="1"/>
        <end position="265"/>
    </location>
</feature>
<keyword evidence="8" id="KW-0723">Serine/threonine-protein kinase</keyword>
<reference evidence="8 9" key="1">
    <citation type="submission" date="2019-01" db="EMBL/GenBank/DDBJ databases">
        <title>Agromyces.</title>
        <authorList>
            <person name="Li J."/>
        </authorList>
    </citation>
    <scope>NUCLEOTIDE SEQUENCE [LARGE SCALE GENOMIC DNA]</scope>
    <source>
        <strain evidence="8 9">DSM 23870</strain>
    </source>
</reference>
<dbReference type="SUPFAM" id="SSF56112">
    <property type="entry name" value="Protein kinase-like (PK-like)"/>
    <property type="match status" value="1"/>
</dbReference>
<dbReference type="OrthoDB" id="9762169at2"/>
<evidence type="ECO:0000313" key="9">
    <source>
        <dbReference type="Proteomes" id="UP000292686"/>
    </source>
</evidence>
<dbReference type="EMBL" id="JACCBI010000001">
    <property type="protein sequence ID" value="NYD68310.1"/>
    <property type="molecule type" value="Genomic_DNA"/>
</dbReference>
<keyword evidence="4" id="KW-0067">ATP-binding</keyword>
<dbReference type="Proteomes" id="UP000292686">
    <property type="component" value="Unassembled WGS sequence"/>
</dbReference>
<evidence type="ECO:0000256" key="4">
    <source>
        <dbReference type="ARBA" id="ARBA00022840"/>
    </source>
</evidence>
<comment type="caution">
    <text evidence="8">The sequence shown here is derived from an EMBL/GenBank/DDBJ whole genome shotgun (WGS) entry which is preliminary data.</text>
</comment>
<feature type="region of interest" description="Disordered" evidence="5">
    <location>
        <begin position="279"/>
        <end position="315"/>
    </location>
</feature>
<dbReference type="Proteomes" id="UP000581087">
    <property type="component" value="Unassembled WGS sequence"/>
</dbReference>
<organism evidence="8 9">
    <name type="scientific">Agromyces atrinae</name>
    <dbReference type="NCBI Taxonomy" id="592376"/>
    <lineage>
        <taxon>Bacteria</taxon>
        <taxon>Bacillati</taxon>
        <taxon>Actinomycetota</taxon>
        <taxon>Actinomycetes</taxon>
        <taxon>Micrococcales</taxon>
        <taxon>Microbacteriaceae</taxon>
        <taxon>Agromyces</taxon>
    </lineage>
</organism>
<accession>A0A4Q2M183</accession>
<evidence type="ECO:0000256" key="2">
    <source>
        <dbReference type="ARBA" id="ARBA00022741"/>
    </source>
</evidence>
<feature type="compositionally biased region" description="Basic and acidic residues" evidence="5">
    <location>
        <begin position="299"/>
        <end position="308"/>
    </location>
</feature>
<evidence type="ECO:0000256" key="1">
    <source>
        <dbReference type="ARBA" id="ARBA00022679"/>
    </source>
</evidence>
<evidence type="ECO:0000313" key="8">
    <source>
        <dbReference type="EMBL" id="RXZ85634.1"/>
    </source>
</evidence>
<keyword evidence="9" id="KW-1185">Reference proteome</keyword>
<dbReference type="CDD" id="cd14014">
    <property type="entry name" value="STKc_PknB_like"/>
    <property type="match status" value="1"/>
</dbReference>
<dbReference type="AlphaFoldDB" id="A0A4Q2M183"/>
<proteinExistence type="predicted"/>
<evidence type="ECO:0000313" key="10">
    <source>
        <dbReference type="Proteomes" id="UP000581087"/>
    </source>
</evidence>
<dbReference type="InterPro" id="IPR011009">
    <property type="entry name" value="Kinase-like_dom_sf"/>
</dbReference>
<dbReference type="SMART" id="SM00220">
    <property type="entry name" value="S_TKc"/>
    <property type="match status" value="1"/>
</dbReference>
<reference evidence="7 10" key="2">
    <citation type="submission" date="2020-07" db="EMBL/GenBank/DDBJ databases">
        <title>Sequencing the genomes of 1000 actinobacteria strains.</title>
        <authorList>
            <person name="Klenk H.-P."/>
        </authorList>
    </citation>
    <scope>NUCLEOTIDE SEQUENCE [LARGE SCALE GENOMIC DNA]</scope>
    <source>
        <strain evidence="7 10">DSM 23870</strain>
    </source>
</reference>